<sequence length="236" mass="25416">MPRKSRLVLLFRVGTALLALTVGACSAAPASQAVVPPPKLDPAPAAAGDQVAVLAGGCFWGLQAVFEHVKGVRQVWAGYAGGAADTAHYFRVAEGDTGHAESVKIVYDPAQVSFGTLLQVFFSVAHDPTELNRQGPDHGTQYRSEIFTTTPQQSEVAQAYIRQLGAAHAFDAPIVTRVESLPAFYVAEGYHQDYYRTHADDPYIVYNDAPKVAALRRLMPQLYQTGTRYADVGGGH</sequence>
<dbReference type="InterPro" id="IPR002569">
    <property type="entry name" value="Met_Sox_Rdtase_MsrA_dom"/>
</dbReference>
<dbReference type="EMBL" id="JAMZEK010000004">
    <property type="protein sequence ID" value="MCP1375883.1"/>
    <property type="molecule type" value="Genomic_DNA"/>
</dbReference>
<dbReference type="InterPro" id="IPR036509">
    <property type="entry name" value="Met_Sox_Rdtase_MsrA_sf"/>
</dbReference>
<evidence type="ECO:0000256" key="3">
    <source>
        <dbReference type="ARBA" id="ARBA00048782"/>
    </source>
</evidence>
<comment type="function">
    <text evidence="4">Has an important function as a repair enzyme for proteins that have been inactivated by oxidation. Catalyzes the reversible oxidation-reduction of methionine sulfoxide in proteins to methionine.</text>
</comment>
<dbReference type="SUPFAM" id="SSF55068">
    <property type="entry name" value="Peptide methionine sulfoxide reductase"/>
    <property type="match status" value="1"/>
</dbReference>
<dbReference type="Proteomes" id="UP001204615">
    <property type="component" value="Unassembled WGS sequence"/>
</dbReference>
<comment type="caution">
    <text evidence="7">The sequence shown here is derived from an EMBL/GenBank/DDBJ whole genome shotgun (WGS) entry which is preliminary data.</text>
</comment>
<dbReference type="PANTHER" id="PTHR43774:SF1">
    <property type="entry name" value="PEPTIDE METHIONINE SULFOXIDE REDUCTASE MSRA 2"/>
    <property type="match status" value="1"/>
</dbReference>
<accession>A0ABT1FHH3</accession>
<evidence type="ECO:0000256" key="5">
    <source>
        <dbReference type="SAM" id="SignalP"/>
    </source>
</evidence>
<feature type="active site" evidence="4">
    <location>
        <position position="58"/>
    </location>
</feature>
<dbReference type="PROSITE" id="PS51257">
    <property type="entry name" value="PROKAR_LIPOPROTEIN"/>
    <property type="match status" value="1"/>
</dbReference>
<organism evidence="7 8">
    <name type="scientific">Dyella lutea</name>
    <dbReference type="NCBI Taxonomy" id="2950441"/>
    <lineage>
        <taxon>Bacteria</taxon>
        <taxon>Pseudomonadati</taxon>
        <taxon>Pseudomonadota</taxon>
        <taxon>Gammaproteobacteria</taxon>
        <taxon>Lysobacterales</taxon>
        <taxon>Rhodanobacteraceae</taxon>
        <taxon>Dyella</taxon>
    </lineage>
</organism>
<comment type="similarity">
    <text evidence="4">Belongs to the MsrA Met sulfoxide reductase family.</text>
</comment>
<keyword evidence="1 4" id="KW-0560">Oxidoreductase</keyword>
<dbReference type="RefSeq" id="WP_253568650.1">
    <property type="nucleotide sequence ID" value="NZ_JAMZEK010000004.1"/>
</dbReference>
<dbReference type="GO" id="GO:0008113">
    <property type="term" value="F:peptide-methionine (S)-S-oxide reductase activity"/>
    <property type="evidence" value="ECO:0007669"/>
    <property type="project" value="UniProtKB-EC"/>
</dbReference>
<comment type="catalytic activity">
    <reaction evidence="3 4">
        <text>[thioredoxin]-disulfide + L-methionine + H2O = L-methionine (S)-S-oxide + [thioredoxin]-dithiol</text>
        <dbReference type="Rhea" id="RHEA:19993"/>
        <dbReference type="Rhea" id="RHEA-COMP:10698"/>
        <dbReference type="Rhea" id="RHEA-COMP:10700"/>
        <dbReference type="ChEBI" id="CHEBI:15377"/>
        <dbReference type="ChEBI" id="CHEBI:29950"/>
        <dbReference type="ChEBI" id="CHEBI:50058"/>
        <dbReference type="ChEBI" id="CHEBI:57844"/>
        <dbReference type="ChEBI" id="CHEBI:58772"/>
        <dbReference type="EC" id="1.8.4.11"/>
    </reaction>
</comment>
<evidence type="ECO:0000256" key="4">
    <source>
        <dbReference type="HAMAP-Rule" id="MF_01401"/>
    </source>
</evidence>
<dbReference type="Pfam" id="PF01625">
    <property type="entry name" value="PMSR"/>
    <property type="match status" value="1"/>
</dbReference>
<evidence type="ECO:0000256" key="1">
    <source>
        <dbReference type="ARBA" id="ARBA00023002"/>
    </source>
</evidence>
<evidence type="ECO:0000313" key="8">
    <source>
        <dbReference type="Proteomes" id="UP001204615"/>
    </source>
</evidence>
<dbReference type="NCBIfam" id="TIGR00401">
    <property type="entry name" value="msrA"/>
    <property type="match status" value="1"/>
</dbReference>
<name>A0ABT1FHH3_9GAMM</name>
<gene>
    <name evidence="4 7" type="primary">msrA</name>
    <name evidence="7" type="ORF">NC595_17675</name>
</gene>
<dbReference type="HAMAP" id="MF_01401">
    <property type="entry name" value="MsrA"/>
    <property type="match status" value="1"/>
</dbReference>
<keyword evidence="5" id="KW-0732">Signal</keyword>
<evidence type="ECO:0000256" key="2">
    <source>
        <dbReference type="ARBA" id="ARBA00047806"/>
    </source>
</evidence>
<dbReference type="Gene3D" id="3.30.1060.10">
    <property type="entry name" value="Peptide methionine sulphoxide reductase MsrA"/>
    <property type="match status" value="1"/>
</dbReference>
<dbReference type="PANTHER" id="PTHR43774">
    <property type="entry name" value="PEPTIDE METHIONINE SULFOXIDE REDUCTASE"/>
    <property type="match status" value="1"/>
</dbReference>
<proteinExistence type="inferred from homology"/>
<evidence type="ECO:0000259" key="6">
    <source>
        <dbReference type="Pfam" id="PF01625"/>
    </source>
</evidence>
<feature type="domain" description="Peptide methionine sulphoxide reductase MsrA" evidence="6">
    <location>
        <begin position="52"/>
        <end position="201"/>
    </location>
</feature>
<feature type="chain" id="PRO_5047332509" description="Peptide methionine sulfoxide reductase MsrA" evidence="5">
    <location>
        <begin position="28"/>
        <end position="236"/>
    </location>
</feature>
<keyword evidence="8" id="KW-1185">Reference proteome</keyword>
<evidence type="ECO:0000313" key="7">
    <source>
        <dbReference type="EMBL" id="MCP1375883.1"/>
    </source>
</evidence>
<comment type="catalytic activity">
    <reaction evidence="2 4">
        <text>L-methionyl-[protein] + [thioredoxin]-disulfide + H2O = L-methionyl-(S)-S-oxide-[protein] + [thioredoxin]-dithiol</text>
        <dbReference type="Rhea" id="RHEA:14217"/>
        <dbReference type="Rhea" id="RHEA-COMP:10698"/>
        <dbReference type="Rhea" id="RHEA-COMP:10700"/>
        <dbReference type="Rhea" id="RHEA-COMP:12313"/>
        <dbReference type="Rhea" id="RHEA-COMP:12315"/>
        <dbReference type="ChEBI" id="CHEBI:15377"/>
        <dbReference type="ChEBI" id="CHEBI:16044"/>
        <dbReference type="ChEBI" id="CHEBI:29950"/>
        <dbReference type="ChEBI" id="CHEBI:44120"/>
        <dbReference type="ChEBI" id="CHEBI:50058"/>
        <dbReference type="EC" id="1.8.4.11"/>
    </reaction>
</comment>
<reference evidence="7 8" key="1">
    <citation type="submission" date="2022-06" db="EMBL/GenBank/DDBJ databases">
        <title>Dyella sp. Sa strain:Sa Genome sequencing.</title>
        <authorList>
            <person name="Park S."/>
        </authorList>
    </citation>
    <scope>NUCLEOTIDE SEQUENCE [LARGE SCALE GENOMIC DNA]</scope>
    <source>
        <strain evidence="7 8">Sa</strain>
    </source>
</reference>
<protein>
    <recommendedName>
        <fullName evidence="4">Peptide methionine sulfoxide reductase MsrA</fullName>
        <shortName evidence="4">Protein-methionine-S-oxide reductase</shortName>
        <ecNumber evidence="4">1.8.4.11</ecNumber>
    </recommendedName>
    <alternativeName>
        <fullName evidence="4">Peptide-methionine (S)-S-oxide reductase</fullName>
        <shortName evidence="4">Peptide Met(O) reductase</shortName>
    </alternativeName>
</protein>
<dbReference type="EC" id="1.8.4.11" evidence="4"/>
<feature type="signal peptide" evidence="5">
    <location>
        <begin position="1"/>
        <end position="27"/>
    </location>
</feature>